<gene>
    <name evidence="2" type="ORF">QR680_014561</name>
</gene>
<proteinExistence type="predicted"/>
<keyword evidence="1" id="KW-0732">Signal</keyword>
<dbReference type="Proteomes" id="UP001175271">
    <property type="component" value="Unassembled WGS sequence"/>
</dbReference>
<accession>A0AA39M4G1</accession>
<evidence type="ECO:0000313" key="3">
    <source>
        <dbReference type="Proteomes" id="UP001175271"/>
    </source>
</evidence>
<reference evidence="2" key="1">
    <citation type="submission" date="2023-06" db="EMBL/GenBank/DDBJ databases">
        <title>Genomic analysis of the entomopathogenic nematode Steinernema hermaphroditum.</title>
        <authorList>
            <person name="Schwarz E.M."/>
            <person name="Heppert J.K."/>
            <person name="Baniya A."/>
            <person name="Schwartz H.T."/>
            <person name="Tan C.-H."/>
            <person name="Antoshechkin I."/>
            <person name="Sternberg P.W."/>
            <person name="Goodrich-Blair H."/>
            <person name="Dillman A.R."/>
        </authorList>
    </citation>
    <scope>NUCLEOTIDE SEQUENCE</scope>
    <source>
        <strain evidence="2">PS9179</strain>
        <tissue evidence="2">Whole animal</tissue>
    </source>
</reference>
<dbReference type="EMBL" id="JAUCMV010000002">
    <property type="protein sequence ID" value="KAK0420199.1"/>
    <property type="molecule type" value="Genomic_DNA"/>
</dbReference>
<comment type="caution">
    <text evidence="2">The sequence shown here is derived from an EMBL/GenBank/DDBJ whole genome shotgun (WGS) entry which is preliminary data.</text>
</comment>
<evidence type="ECO:0000256" key="1">
    <source>
        <dbReference type="SAM" id="SignalP"/>
    </source>
</evidence>
<keyword evidence="3" id="KW-1185">Reference proteome</keyword>
<feature type="signal peptide" evidence="1">
    <location>
        <begin position="1"/>
        <end position="19"/>
    </location>
</feature>
<organism evidence="2 3">
    <name type="scientific">Steinernema hermaphroditum</name>
    <dbReference type="NCBI Taxonomy" id="289476"/>
    <lineage>
        <taxon>Eukaryota</taxon>
        <taxon>Metazoa</taxon>
        <taxon>Ecdysozoa</taxon>
        <taxon>Nematoda</taxon>
        <taxon>Chromadorea</taxon>
        <taxon>Rhabditida</taxon>
        <taxon>Tylenchina</taxon>
        <taxon>Panagrolaimomorpha</taxon>
        <taxon>Strongyloidoidea</taxon>
        <taxon>Steinernematidae</taxon>
        <taxon>Steinernema</taxon>
    </lineage>
</organism>
<dbReference type="AlphaFoldDB" id="A0AA39M4G1"/>
<feature type="chain" id="PRO_5041344167" evidence="1">
    <location>
        <begin position="20"/>
        <end position="139"/>
    </location>
</feature>
<protein>
    <submittedName>
        <fullName evidence="2">Uncharacterized protein</fullName>
    </submittedName>
</protein>
<name>A0AA39M4G1_9BILA</name>
<sequence>MSLVSTVFAFFFSASVVVAQFGYDYNPYMGYGGYGMGAYGGMYNPLMYPQNAAIGYGGMMNPYMGGYGGFMNPMANNFYSNMFASNYGNSGNSGYNKNNGLFNRRLSSNSLNQGVQSGSSIGSCRTPLCLERAKAKAKN</sequence>
<evidence type="ECO:0000313" key="2">
    <source>
        <dbReference type="EMBL" id="KAK0420199.1"/>
    </source>
</evidence>